<gene>
    <name evidence="1" type="ORF">HOP53_06895</name>
</gene>
<evidence type="ECO:0000313" key="1">
    <source>
        <dbReference type="EMBL" id="MCE8002563.1"/>
    </source>
</evidence>
<accession>A0ABS9A171</accession>
<dbReference type="EMBL" id="JABFTX010000001">
    <property type="protein sequence ID" value="MCE8002563.1"/>
    <property type="molecule type" value="Genomic_DNA"/>
</dbReference>
<dbReference type="Pfam" id="PF14354">
    <property type="entry name" value="Lar_restr_allev"/>
    <property type="match status" value="1"/>
</dbReference>
<evidence type="ECO:0000313" key="2">
    <source>
        <dbReference type="Proteomes" id="UP001320168"/>
    </source>
</evidence>
<protein>
    <recommendedName>
        <fullName evidence="3">Restriction alleviation protein, Lar family</fullName>
    </recommendedName>
</protein>
<comment type="caution">
    <text evidence="1">The sequence shown here is derived from an EMBL/GenBank/DDBJ whole genome shotgun (WGS) entry which is preliminary data.</text>
</comment>
<name>A0ABS9A171_9GAMM</name>
<dbReference type="Proteomes" id="UP001320168">
    <property type="component" value="Unassembled WGS sequence"/>
</dbReference>
<dbReference type="RefSeq" id="WP_234269318.1">
    <property type="nucleotide sequence ID" value="NZ_JABFTX010000001.1"/>
</dbReference>
<reference evidence="1 2" key="1">
    <citation type="journal article" date="2021" name="Front. Microbiol.">
        <title>Aerobic Denitrification and Heterotrophic Sulfur Oxidation in the Genus Halomonas Revealed by Six Novel Species Characterizations and Genome-Based Analysis.</title>
        <authorList>
            <person name="Wang L."/>
            <person name="Shao Z."/>
        </authorList>
    </citation>
    <scope>NUCLEOTIDE SEQUENCE [LARGE SCALE GENOMIC DNA]</scope>
    <source>
        <strain evidence="1 2">MCCC 1A11081</strain>
    </source>
</reference>
<proteinExistence type="predicted"/>
<evidence type="ECO:0008006" key="3">
    <source>
        <dbReference type="Google" id="ProtNLM"/>
    </source>
</evidence>
<organism evidence="1 2">
    <name type="scientific">Billgrantia ethanolica</name>
    <dbReference type="NCBI Taxonomy" id="2733486"/>
    <lineage>
        <taxon>Bacteria</taxon>
        <taxon>Pseudomonadati</taxon>
        <taxon>Pseudomonadota</taxon>
        <taxon>Gammaproteobacteria</taxon>
        <taxon>Oceanospirillales</taxon>
        <taxon>Halomonadaceae</taxon>
        <taxon>Billgrantia</taxon>
    </lineage>
</organism>
<sequence>MADNADLKPCPFCGSDDTFVERMTLGSCAVICNQCQGRGPDTCPEDDADLEAEERYDWDPGEAAARRLWNTRPMNKEA</sequence>
<keyword evidence="2" id="KW-1185">Reference proteome</keyword>